<evidence type="ECO:0000313" key="2">
    <source>
        <dbReference type="Proteomes" id="UP000217163"/>
    </source>
</evidence>
<evidence type="ECO:0000313" key="1">
    <source>
        <dbReference type="EMBL" id="OZI87627.1"/>
    </source>
</evidence>
<protein>
    <recommendedName>
        <fullName evidence="3">Rad50/SbcC-type AAA domain-containing protein</fullName>
    </recommendedName>
</protein>
<dbReference type="SUPFAM" id="SSF52540">
    <property type="entry name" value="P-loop containing nucleoside triphosphate hydrolases"/>
    <property type="match status" value="1"/>
</dbReference>
<dbReference type="Gene3D" id="3.40.50.300">
    <property type="entry name" value="P-loop containing nucleotide triphosphate hydrolases"/>
    <property type="match status" value="1"/>
</dbReference>
<gene>
    <name evidence="1" type="ORF">CFN58_02675</name>
</gene>
<dbReference type="Proteomes" id="UP000217163">
    <property type="component" value="Unassembled WGS sequence"/>
</dbReference>
<organism evidence="1 2">
    <name type="scientific">Pseudomonas avellanae</name>
    <dbReference type="NCBI Taxonomy" id="46257"/>
    <lineage>
        <taxon>Bacteria</taxon>
        <taxon>Pseudomonadati</taxon>
        <taxon>Pseudomonadota</taxon>
        <taxon>Gammaproteobacteria</taxon>
        <taxon>Pseudomonadales</taxon>
        <taxon>Pseudomonadaceae</taxon>
        <taxon>Pseudomonas</taxon>
    </lineage>
</organism>
<dbReference type="EMBL" id="NKQU01000039">
    <property type="protein sequence ID" value="OZI87627.1"/>
    <property type="molecule type" value="Genomic_DNA"/>
</dbReference>
<reference evidence="2" key="1">
    <citation type="journal article" date="2016" name="Sci. Rep.">
        <title>Genome analysis of the kiwifruit canker pathogen Pseudomonas syringae pv. actinidiae biovar 5.</title>
        <authorList>
            <person name="Fujikawa T."/>
            <person name="Sawada H."/>
        </authorList>
    </citation>
    <scope>NUCLEOTIDE SEQUENCE [LARGE SCALE GENOMIC DNA]</scope>
    <source>
        <strain evidence="2">MAFF 212061</strain>
    </source>
</reference>
<proteinExistence type="predicted"/>
<sequence>MNRKLIFKKLWLLSEKESKGKIQPLKEGKTLLLGKNGTGKSRITKNLFWVFGCEPNKRNMGKWDPDTIAGLDFSFGGREYFVMRRGKKLAHF</sequence>
<name>A0A261WNG9_9PSED</name>
<comment type="caution">
    <text evidence="1">The sequence shown here is derived from an EMBL/GenBank/DDBJ whole genome shotgun (WGS) entry which is preliminary data.</text>
</comment>
<accession>A0A261WNG9</accession>
<dbReference type="AlphaFoldDB" id="A0A261WNG9"/>
<evidence type="ECO:0008006" key="3">
    <source>
        <dbReference type="Google" id="ProtNLM"/>
    </source>
</evidence>
<dbReference type="InterPro" id="IPR027417">
    <property type="entry name" value="P-loop_NTPase"/>
</dbReference>